<dbReference type="Proteomes" id="UP000619534">
    <property type="component" value="Unassembled WGS sequence"/>
</dbReference>
<dbReference type="InterPro" id="IPR029063">
    <property type="entry name" value="SAM-dependent_MTases_sf"/>
</dbReference>
<accession>A0ABQ1PQA6</accession>
<keyword evidence="2" id="KW-0489">Methyltransferase</keyword>
<feature type="domain" description="Methyltransferase type 11" evidence="1">
    <location>
        <begin position="54"/>
        <end position="146"/>
    </location>
</feature>
<protein>
    <submittedName>
        <fullName evidence="2">Methyltransferase</fullName>
    </submittedName>
</protein>
<dbReference type="InterPro" id="IPR013216">
    <property type="entry name" value="Methyltransf_11"/>
</dbReference>
<dbReference type="PANTHER" id="PTHR43861">
    <property type="entry name" value="TRANS-ACONITATE 2-METHYLTRANSFERASE-RELATED"/>
    <property type="match status" value="1"/>
</dbReference>
<dbReference type="GO" id="GO:0008168">
    <property type="term" value="F:methyltransferase activity"/>
    <property type="evidence" value="ECO:0007669"/>
    <property type="project" value="UniProtKB-KW"/>
</dbReference>
<dbReference type="Gene3D" id="3.40.50.150">
    <property type="entry name" value="Vaccinia Virus protein VP39"/>
    <property type="match status" value="1"/>
</dbReference>
<proteinExistence type="predicted"/>
<dbReference type="Pfam" id="PF08241">
    <property type="entry name" value="Methyltransf_11"/>
    <property type="match status" value="1"/>
</dbReference>
<sequence length="226" mass="26116">MKNNFEWHKEVERQWDGRADFWNENSKTMWEEGSRKTIIPFLQKHIKPESFITDIGCGDGYGSYKLHEAGYKVTGIDISPEMIERAKRQFKDVELTFRQGDLAGLDVEDESYDAIMAINCLEWTEVPADALKEMKRILRPGGKMCIGVLGPTAAPRINSYRRLYGEGVICNTMMPWEFETMTQEMGLKVLDGHGVYKRGVTDKQLKNLSKELQQALTFMWVFMLEK</sequence>
<evidence type="ECO:0000259" key="1">
    <source>
        <dbReference type="Pfam" id="PF08241"/>
    </source>
</evidence>
<evidence type="ECO:0000313" key="3">
    <source>
        <dbReference type="Proteomes" id="UP000619534"/>
    </source>
</evidence>
<dbReference type="EMBL" id="BMCJ01000007">
    <property type="protein sequence ID" value="GGD01066.1"/>
    <property type="molecule type" value="Genomic_DNA"/>
</dbReference>
<name>A0ABQ1PQA6_9BACI</name>
<keyword evidence="2" id="KW-0808">Transferase</keyword>
<dbReference type="CDD" id="cd02440">
    <property type="entry name" value="AdoMet_MTases"/>
    <property type="match status" value="1"/>
</dbReference>
<dbReference type="PANTHER" id="PTHR43861:SF1">
    <property type="entry name" value="TRANS-ACONITATE 2-METHYLTRANSFERASE"/>
    <property type="match status" value="1"/>
</dbReference>
<gene>
    <name evidence="2" type="ORF">GCM10007216_34730</name>
</gene>
<dbReference type="GO" id="GO:0032259">
    <property type="term" value="P:methylation"/>
    <property type="evidence" value="ECO:0007669"/>
    <property type="project" value="UniProtKB-KW"/>
</dbReference>
<keyword evidence="3" id="KW-1185">Reference proteome</keyword>
<evidence type="ECO:0000313" key="2">
    <source>
        <dbReference type="EMBL" id="GGD01066.1"/>
    </source>
</evidence>
<reference evidence="3" key="1">
    <citation type="journal article" date="2019" name="Int. J. Syst. Evol. Microbiol.">
        <title>The Global Catalogue of Microorganisms (GCM) 10K type strain sequencing project: providing services to taxonomists for standard genome sequencing and annotation.</title>
        <authorList>
            <consortium name="The Broad Institute Genomics Platform"/>
            <consortium name="The Broad Institute Genome Sequencing Center for Infectious Disease"/>
            <person name="Wu L."/>
            <person name="Ma J."/>
        </authorList>
    </citation>
    <scope>NUCLEOTIDE SEQUENCE [LARGE SCALE GENOMIC DNA]</scope>
    <source>
        <strain evidence="3">CCM 7282</strain>
    </source>
</reference>
<dbReference type="RefSeq" id="WP_062438894.1">
    <property type="nucleotide sequence ID" value="NZ_BMCJ01000007.1"/>
</dbReference>
<dbReference type="SUPFAM" id="SSF53335">
    <property type="entry name" value="S-adenosyl-L-methionine-dependent methyltransferases"/>
    <property type="match status" value="1"/>
</dbReference>
<comment type="caution">
    <text evidence="2">The sequence shown here is derived from an EMBL/GenBank/DDBJ whole genome shotgun (WGS) entry which is preliminary data.</text>
</comment>
<organism evidence="2 3">
    <name type="scientific">Thalassobacillus devorans</name>
    <dbReference type="NCBI Taxonomy" id="279813"/>
    <lineage>
        <taxon>Bacteria</taxon>
        <taxon>Bacillati</taxon>
        <taxon>Bacillota</taxon>
        <taxon>Bacilli</taxon>
        <taxon>Bacillales</taxon>
        <taxon>Bacillaceae</taxon>
        <taxon>Thalassobacillus</taxon>
    </lineage>
</organism>